<dbReference type="EMBL" id="LILB01000001">
    <property type="protein sequence ID" value="KOO52529.1"/>
    <property type="molecule type" value="Genomic_DNA"/>
</dbReference>
<feature type="transmembrane region" description="Helical" evidence="5">
    <location>
        <begin position="121"/>
        <end position="147"/>
    </location>
</feature>
<evidence type="ECO:0000313" key="7">
    <source>
        <dbReference type="Proteomes" id="UP000036867"/>
    </source>
</evidence>
<evidence type="ECO:0000313" key="6">
    <source>
        <dbReference type="EMBL" id="KOO52529.1"/>
    </source>
</evidence>
<evidence type="ECO:0000256" key="1">
    <source>
        <dbReference type="ARBA" id="ARBA00004141"/>
    </source>
</evidence>
<evidence type="ECO:0000256" key="4">
    <source>
        <dbReference type="ARBA" id="ARBA00023136"/>
    </source>
</evidence>
<feature type="transmembrane region" description="Helical" evidence="5">
    <location>
        <begin position="40"/>
        <end position="62"/>
    </location>
</feature>
<dbReference type="PANTHER" id="PTHR43847:SF1">
    <property type="entry name" value="BLL3993 PROTEIN"/>
    <property type="match status" value="1"/>
</dbReference>
<dbReference type="OrthoDB" id="7203053at2"/>
<dbReference type="GO" id="GO:0016020">
    <property type="term" value="C:membrane"/>
    <property type="evidence" value="ECO:0007669"/>
    <property type="project" value="UniProtKB-SubCell"/>
</dbReference>
<keyword evidence="4 5" id="KW-0472">Membrane</keyword>
<dbReference type="Gene3D" id="1.20.120.1630">
    <property type="match status" value="1"/>
</dbReference>
<name>A0A0M0LNB7_9BACL</name>
<keyword evidence="7" id="KW-1185">Reference proteome</keyword>
<evidence type="ECO:0000256" key="5">
    <source>
        <dbReference type="SAM" id="Phobius"/>
    </source>
</evidence>
<dbReference type="InterPro" id="IPR052527">
    <property type="entry name" value="Metal_cation-efflux_comp"/>
</dbReference>
<protein>
    <submittedName>
        <fullName evidence="6">Isoprenylcysteine carboxyl methyltransferase</fullName>
    </submittedName>
</protein>
<dbReference type="InterPro" id="IPR007269">
    <property type="entry name" value="ICMT_MeTrfase"/>
</dbReference>
<dbReference type="GO" id="GO:0004671">
    <property type="term" value="F:protein C-terminal S-isoprenylcysteine carboxyl O-methyltransferase activity"/>
    <property type="evidence" value="ECO:0007669"/>
    <property type="project" value="InterPro"/>
</dbReference>
<dbReference type="Pfam" id="PF04140">
    <property type="entry name" value="ICMT"/>
    <property type="match status" value="1"/>
</dbReference>
<proteinExistence type="predicted"/>
<sequence>MLFSIVFILICLQRLGELMVARSNERYQKQQGAIEAGQGHYPLMVIMHTLFLCSLLFEYLWLKPPLSPLWPYLLIAFITLQFARVWAIQSLGRFWNTKIIILPGAKLVKQGPYKWMPHPNYAIVALEIAIIPLIFQAYFTAIIFTFLNYGMMLIRIPIEEEALSQYSNHPSNEPDKISS</sequence>
<feature type="transmembrane region" description="Helical" evidence="5">
    <location>
        <begin position="69"/>
        <end position="88"/>
    </location>
</feature>
<accession>A0A0M0LNB7</accession>
<dbReference type="AlphaFoldDB" id="A0A0M0LNB7"/>
<dbReference type="STRING" id="263475.AMD00_09095"/>
<comment type="subcellular location">
    <subcellularLocation>
        <location evidence="1">Membrane</location>
        <topology evidence="1">Multi-pass membrane protein</topology>
    </subcellularLocation>
</comment>
<dbReference type="PANTHER" id="PTHR43847">
    <property type="entry name" value="BLL3993 PROTEIN"/>
    <property type="match status" value="1"/>
</dbReference>
<gene>
    <name evidence="6" type="ORF">AMD00_09095</name>
</gene>
<keyword evidence="2 5" id="KW-0812">Transmembrane</keyword>
<dbReference type="GO" id="GO:0032259">
    <property type="term" value="P:methylation"/>
    <property type="evidence" value="ECO:0007669"/>
    <property type="project" value="UniProtKB-KW"/>
</dbReference>
<organism evidence="6 7">
    <name type="scientific">Viridibacillus arvi</name>
    <dbReference type="NCBI Taxonomy" id="263475"/>
    <lineage>
        <taxon>Bacteria</taxon>
        <taxon>Bacillati</taxon>
        <taxon>Bacillota</taxon>
        <taxon>Bacilli</taxon>
        <taxon>Bacillales</taxon>
        <taxon>Caryophanaceae</taxon>
        <taxon>Viridibacillus</taxon>
    </lineage>
</organism>
<dbReference type="Proteomes" id="UP000036867">
    <property type="component" value="Unassembled WGS sequence"/>
</dbReference>
<keyword evidence="6" id="KW-0489">Methyltransferase</keyword>
<reference evidence="7" key="1">
    <citation type="submission" date="2015-08" db="EMBL/GenBank/DDBJ databases">
        <title>Fjat-10028 dsm 16317.</title>
        <authorList>
            <person name="Liu B."/>
            <person name="Wang J."/>
            <person name="Zhu Y."/>
            <person name="Liu G."/>
            <person name="Chen Q."/>
            <person name="Chen Z."/>
            <person name="Lan J."/>
            <person name="Che J."/>
            <person name="Ge C."/>
            <person name="Shi H."/>
            <person name="Pan Z."/>
            <person name="Liu X."/>
        </authorList>
    </citation>
    <scope>NUCLEOTIDE SEQUENCE [LARGE SCALE GENOMIC DNA]</scope>
    <source>
        <strain evidence="7">DSM 16317</strain>
    </source>
</reference>
<dbReference type="PATRIC" id="fig|263475.3.peg.2279"/>
<keyword evidence="3 5" id="KW-1133">Transmembrane helix</keyword>
<comment type="caution">
    <text evidence="6">The sequence shown here is derived from an EMBL/GenBank/DDBJ whole genome shotgun (WGS) entry which is preliminary data.</text>
</comment>
<keyword evidence="6" id="KW-0808">Transferase</keyword>
<evidence type="ECO:0000256" key="2">
    <source>
        <dbReference type="ARBA" id="ARBA00022692"/>
    </source>
</evidence>
<evidence type="ECO:0000256" key="3">
    <source>
        <dbReference type="ARBA" id="ARBA00022989"/>
    </source>
</evidence>